<evidence type="ECO:0000256" key="2">
    <source>
        <dbReference type="SAM" id="MobiDB-lite"/>
    </source>
</evidence>
<feature type="compositionally biased region" description="Basic and acidic residues" evidence="2">
    <location>
        <begin position="1"/>
        <end position="25"/>
    </location>
</feature>
<comment type="caution">
    <text evidence="5">The sequence shown here is derived from an EMBL/GenBank/DDBJ whole genome shotgun (WGS) entry which is preliminary data.</text>
</comment>
<feature type="domain" description="Multidrug resistance protein MdtA-like barrel-sandwich hybrid" evidence="4">
    <location>
        <begin position="98"/>
        <end position="291"/>
    </location>
</feature>
<keyword evidence="3" id="KW-0812">Transmembrane</keyword>
<name>A0ABT3WCI8_9PROT</name>
<reference evidence="5" key="1">
    <citation type="submission" date="2022-07" db="EMBL/GenBank/DDBJ databases">
        <title>Bombella genomes.</title>
        <authorList>
            <person name="Harer L."/>
            <person name="Styblova S."/>
            <person name="Ehrmann M."/>
        </authorList>
    </citation>
    <scope>NUCLEOTIDE SEQUENCE</scope>
    <source>
        <strain evidence="5">TMW 2.2559</strain>
    </source>
</reference>
<accession>A0ABT3WCI8</accession>
<dbReference type="InterPro" id="IPR050739">
    <property type="entry name" value="MFP"/>
</dbReference>
<organism evidence="5 6">
    <name type="scientific">Bombella dulcis</name>
    <dbReference type="NCBI Taxonomy" id="2967339"/>
    <lineage>
        <taxon>Bacteria</taxon>
        <taxon>Pseudomonadati</taxon>
        <taxon>Pseudomonadota</taxon>
        <taxon>Alphaproteobacteria</taxon>
        <taxon>Acetobacterales</taxon>
        <taxon>Acetobacteraceae</taxon>
        <taxon>Bombella</taxon>
    </lineage>
</organism>
<dbReference type="PANTHER" id="PTHR30386:SF24">
    <property type="entry name" value="MULTIDRUG RESISTANCE EFFLUX PUMP"/>
    <property type="match status" value="1"/>
</dbReference>
<evidence type="ECO:0000256" key="1">
    <source>
        <dbReference type="SAM" id="Coils"/>
    </source>
</evidence>
<keyword evidence="1" id="KW-0175">Coiled coil</keyword>
<keyword evidence="3" id="KW-0472">Membrane</keyword>
<evidence type="ECO:0000313" key="5">
    <source>
        <dbReference type="EMBL" id="MCX5616776.1"/>
    </source>
</evidence>
<evidence type="ECO:0000259" key="4">
    <source>
        <dbReference type="Pfam" id="PF25917"/>
    </source>
</evidence>
<gene>
    <name evidence="5" type="ORF">NQF87_07300</name>
</gene>
<sequence length="408" mass="44144">MKGKHVQDDGRNRAGETGMTRKADEQTGAGAVRPQASVTKEVPADGTALARERRRRWPFLLAGGIILVFTVSVLAIVFVPAARVWTNDAYVTAHYSVIAPRVPGQVIAVAVDDNQTVHAGDILVQLDPRDYQTTLDQARAVEAHDRALVMDAAASVARQPAIIAEAKARVAQLSAQLLFAKQNASRYAHLALNGAGSREEGERTRASLDDLTASLQAAEAQRDAAEAQLRVLEARQDSSRRQVDVDRARVHQAELNLSYTAIRAPFDGMVGERTVQSGNYVPDGAALMVVVPMDQLWIEANYRELALQHMRPGQKARIHVDAYDIDLDGVVDSMPPASGAAFAPLAPENATGNFTKIVQRLPVKITLVPGQPHARLLRMGLSVETTVDTGLVSVVRAQTRTDRAVTDK</sequence>
<keyword evidence="6" id="KW-1185">Reference proteome</keyword>
<feature type="transmembrane region" description="Helical" evidence="3">
    <location>
        <begin position="59"/>
        <end position="79"/>
    </location>
</feature>
<keyword evidence="3" id="KW-1133">Transmembrane helix</keyword>
<dbReference type="Gene3D" id="2.40.30.170">
    <property type="match status" value="1"/>
</dbReference>
<dbReference type="Gene3D" id="2.40.50.100">
    <property type="match status" value="1"/>
</dbReference>
<evidence type="ECO:0000313" key="6">
    <source>
        <dbReference type="Proteomes" id="UP001165633"/>
    </source>
</evidence>
<proteinExistence type="predicted"/>
<feature type="region of interest" description="Disordered" evidence="2">
    <location>
        <begin position="1"/>
        <end position="44"/>
    </location>
</feature>
<protein>
    <submittedName>
        <fullName evidence="5">HlyD family secretion protein</fullName>
    </submittedName>
</protein>
<dbReference type="SUPFAM" id="SSF111369">
    <property type="entry name" value="HlyD-like secretion proteins"/>
    <property type="match status" value="2"/>
</dbReference>
<dbReference type="RefSeq" id="WP_266127749.1">
    <property type="nucleotide sequence ID" value="NZ_JANIDV010000004.1"/>
</dbReference>
<dbReference type="Pfam" id="PF25917">
    <property type="entry name" value="BSH_RND"/>
    <property type="match status" value="1"/>
</dbReference>
<dbReference type="Gene3D" id="1.10.287.470">
    <property type="entry name" value="Helix hairpin bin"/>
    <property type="match status" value="1"/>
</dbReference>
<dbReference type="Proteomes" id="UP001165633">
    <property type="component" value="Unassembled WGS sequence"/>
</dbReference>
<evidence type="ECO:0000256" key="3">
    <source>
        <dbReference type="SAM" id="Phobius"/>
    </source>
</evidence>
<dbReference type="InterPro" id="IPR058625">
    <property type="entry name" value="MdtA-like_BSH"/>
</dbReference>
<dbReference type="EMBL" id="JANIDV010000004">
    <property type="protein sequence ID" value="MCX5616776.1"/>
    <property type="molecule type" value="Genomic_DNA"/>
</dbReference>
<dbReference type="PANTHER" id="PTHR30386">
    <property type="entry name" value="MEMBRANE FUSION SUBUNIT OF EMRAB-TOLC MULTIDRUG EFFLUX PUMP"/>
    <property type="match status" value="1"/>
</dbReference>
<feature type="coiled-coil region" evidence="1">
    <location>
        <begin position="208"/>
        <end position="242"/>
    </location>
</feature>